<evidence type="ECO:0000313" key="6">
    <source>
        <dbReference type="EMBL" id="KAA8901165.1"/>
    </source>
</evidence>
<dbReference type="GeneID" id="54782186"/>
<proteinExistence type="predicted"/>
<dbReference type="EMBL" id="SWFT01000105">
    <property type="protein sequence ID" value="KAA8901165.1"/>
    <property type="molecule type" value="Genomic_DNA"/>
</dbReference>
<feature type="region of interest" description="Disordered" evidence="4">
    <location>
        <begin position="203"/>
        <end position="222"/>
    </location>
</feature>
<dbReference type="PROSITE" id="PS00683">
    <property type="entry name" value="RHODANESE_2"/>
    <property type="match status" value="1"/>
</dbReference>
<dbReference type="InterPro" id="IPR001763">
    <property type="entry name" value="Rhodanese-like_dom"/>
</dbReference>
<dbReference type="PROSITE" id="PS50206">
    <property type="entry name" value="RHODANESE_3"/>
    <property type="match status" value="2"/>
</dbReference>
<reference evidence="6 7" key="1">
    <citation type="submission" date="2019-07" db="EMBL/GenBank/DDBJ databases">
        <title>Genome assembly of two rare yeast pathogens: Diutina rugosa and Trichomonascus ciferrii.</title>
        <authorList>
            <person name="Mixao V."/>
            <person name="Saus E."/>
            <person name="Hansen A."/>
            <person name="Lass-Flor C."/>
            <person name="Gabaldon T."/>
        </authorList>
    </citation>
    <scope>NUCLEOTIDE SEQUENCE [LARGE SCALE GENOMIC DNA]</scope>
    <source>
        <strain evidence="6 7">CBS 613</strain>
    </source>
</reference>
<evidence type="ECO:0000259" key="5">
    <source>
        <dbReference type="PROSITE" id="PS50206"/>
    </source>
</evidence>
<keyword evidence="7" id="KW-1185">Reference proteome</keyword>
<dbReference type="InterPro" id="IPR036873">
    <property type="entry name" value="Rhodanese-like_dom_sf"/>
</dbReference>
<dbReference type="AlphaFoldDB" id="A0A642UQI7"/>
<dbReference type="PANTHER" id="PTHR11364">
    <property type="entry name" value="THIOSULFATE SULFERTANSFERASE"/>
    <property type="match status" value="1"/>
</dbReference>
<dbReference type="Pfam" id="PF00581">
    <property type="entry name" value="Rhodanese"/>
    <property type="match status" value="2"/>
</dbReference>
<evidence type="ECO:0000256" key="3">
    <source>
        <dbReference type="RuleBase" id="RU000507"/>
    </source>
</evidence>
<dbReference type="Gene3D" id="3.40.250.10">
    <property type="entry name" value="Rhodanese-like domain"/>
    <property type="match status" value="2"/>
</dbReference>
<keyword evidence="1 3" id="KW-0808">Transferase</keyword>
<evidence type="ECO:0000256" key="1">
    <source>
        <dbReference type="ARBA" id="ARBA00022679"/>
    </source>
</evidence>
<evidence type="ECO:0000313" key="7">
    <source>
        <dbReference type="Proteomes" id="UP000449547"/>
    </source>
</evidence>
<dbReference type="PANTHER" id="PTHR11364:SF27">
    <property type="entry name" value="SULFURTRANSFERASE"/>
    <property type="match status" value="1"/>
</dbReference>
<dbReference type="SUPFAM" id="SSF52821">
    <property type="entry name" value="Rhodanese/Cell cycle control phosphatase"/>
    <property type="match status" value="2"/>
</dbReference>
<dbReference type="RefSeq" id="XP_034011788.1">
    <property type="nucleotide sequence ID" value="XM_034156308.1"/>
</dbReference>
<dbReference type="VEuPathDB" id="FungiDB:DIURU_003535"/>
<keyword evidence="2" id="KW-0677">Repeat</keyword>
<sequence>MASDDDMSKFFTTITPGAFRALQQSKHGVRVVPLDATWYLPNVAKSAVDEFKRQRIAGAVYFDLDKVASESKYPHMLPSLQQFKLAMDALGINKDDKLVVYDRQGTFSGPRAAWTLSLYGHPKVYVLDNYLAYESHGYPIDDSKVDNVTPLPASDYEVIPEEEFKQNYEQQVIEYDELLKLVEDGKVGSEVILLDARPHARFTAETPEPRPGVKSGHIPRSKNLPFPKLLNEDKTFKSKQDLVKAFADIGIDATSAEAFLGPHKEVIVSCGSGTTAVIVKFAIQNVLGLDVPVRVYDGSWSEWGDKAPEELVVTGEA</sequence>
<dbReference type="OMA" id="NNNWFAS"/>
<dbReference type="CDD" id="cd01449">
    <property type="entry name" value="TST_Repeat_2"/>
    <property type="match status" value="1"/>
</dbReference>
<dbReference type="GO" id="GO:0005739">
    <property type="term" value="C:mitochondrion"/>
    <property type="evidence" value="ECO:0007669"/>
    <property type="project" value="TreeGrafter"/>
</dbReference>
<dbReference type="SMART" id="SM00450">
    <property type="entry name" value="RHOD"/>
    <property type="match status" value="2"/>
</dbReference>
<dbReference type="CDD" id="cd01448">
    <property type="entry name" value="TST_Repeat_1"/>
    <property type="match status" value="1"/>
</dbReference>
<dbReference type="OrthoDB" id="270167at2759"/>
<evidence type="ECO:0000256" key="4">
    <source>
        <dbReference type="SAM" id="MobiDB-lite"/>
    </source>
</evidence>
<gene>
    <name evidence="6" type="ORF">DIURU_003535</name>
</gene>
<feature type="domain" description="Rhodanese" evidence="5">
    <location>
        <begin position="187"/>
        <end position="312"/>
    </location>
</feature>
<comment type="caution">
    <text evidence="6">The sequence shown here is derived from an EMBL/GenBank/DDBJ whole genome shotgun (WGS) entry which is preliminary data.</text>
</comment>
<dbReference type="InterPro" id="IPR001307">
    <property type="entry name" value="Thiosulphate_STrfase_CS"/>
</dbReference>
<dbReference type="GO" id="GO:0004792">
    <property type="term" value="F:thiosulfate-cyanide sulfurtransferase activity"/>
    <property type="evidence" value="ECO:0007669"/>
    <property type="project" value="InterPro"/>
</dbReference>
<evidence type="ECO:0000256" key="2">
    <source>
        <dbReference type="ARBA" id="ARBA00022737"/>
    </source>
</evidence>
<dbReference type="Proteomes" id="UP000449547">
    <property type="component" value="Unassembled WGS sequence"/>
</dbReference>
<name>A0A642UQI7_DIURU</name>
<protein>
    <recommendedName>
        <fullName evidence="3">Sulfurtransferase</fullName>
    </recommendedName>
</protein>
<accession>A0A642UQI7</accession>
<dbReference type="InterPro" id="IPR045078">
    <property type="entry name" value="TST/MPST-like"/>
</dbReference>
<feature type="domain" description="Rhodanese" evidence="5">
    <location>
        <begin position="49"/>
        <end position="142"/>
    </location>
</feature>
<organism evidence="6 7">
    <name type="scientific">Diutina rugosa</name>
    <name type="common">Yeast</name>
    <name type="synonym">Candida rugosa</name>
    <dbReference type="NCBI Taxonomy" id="5481"/>
    <lineage>
        <taxon>Eukaryota</taxon>
        <taxon>Fungi</taxon>
        <taxon>Dikarya</taxon>
        <taxon>Ascomycota</taxon>
        <taxon>Saccharomycotina</taxon>
        <taxon>Pichiomycetes</taxon>
        <taxon>Debaryomycetaceae</taxon>
        <taxon>Diutina</taxon>
    </lineage>
</organism>